<proteinExistence type="predicted"/>
<gene>
    <name evidence="1" type="ORF">CRV2_00013731</name>
</gene>
<reference evidence="1" key="2">
    <citation type="submission" date="2021-10" db="EMBL/GenBank/DDBJ databases">
        <authorList>
            <person name="Piombo E."/>
        </authorList>
    </citation>
    <scope>NUCLEOTIDE SEQUENCE</scope>
</reference>
<evidence type="ECO:0000313" key="2">
    <source>
        <dbReference type="Proteomes" id="UP000836387"/>
    </source>
</evidence>
<dbReference type="EMBL" id="CADEHS020000014">
    <property type="protein sequence ID" value="CAG9948191.1"/>
    <property type="molecule type" value="Genomic_DNA"/>
</dbReference>
<reference evidence="1" key="1">
    <citation type="submission" date="2020-04" db="EMBL/GenBank/DDBJ databases">
        <authorList>
            <person name="Broberg M."/>
        </authorList>
    </citation>
    <scope>NUCLEOTIDE SEQUENCE</scope>
</reference>
<comment type="caution">
    <text evidence="1">The sequence shown here is derived from an EMBL/GenBank/DDBJ whole genome shotgun (WGS) entry which is preliminary data.</text>
</comment>
<sequence>MAENEKYEVVWGEMAVPDAFFNLRFVWTFPVCSGIQLYMCEVAEEEMPVQQDDCVPVRKIQHIPLPLKYGRKKRGVEVISIKEPGDSTAPNLEALRVVG</sequence>
<organism evidence="1 2">
    <name type="scientific">Clonostachys rosea f. rosea IK726</name>
    <dbReference type="NCBI Taxonomy" id="1349383"/>
    <lineage>
        <taxon>Eukaryota</taxon>
        <taxon>Fungi</taxon>
        <taxon>Dikarya</taxon>
        <taxon>Ascomycota</taxon>
        <taxon>Pezizomycotina</taxon>
        <taxon>Sordariomycetes</taxon>
        <taxon>Hypocreomycetidae</taxon>
        <taxon>Hypocreales</taxon>
        <taxon>Bionectriaceae</taxon>
        <taxon>Clonostachys</taxon>
    </lineage>
</organism>
<accession>A0ACA9U4G7</accession>
<name>A0ACA9U4G7_BIOOC</name>
<keyword evidence="2" id="KW-1185">Reference proteome</keyword>
<protein>
    <submittedName>
        <fullName evidence="1">Uncharacterized protein</fullName>
    </submittedName>
</protein>
<dbReference type="Proteomes" id="UP000836387">
    <property type="component" value="Unassembled WGS sequence"/>
</dbReference>
<evidence type="ECO:0000313" key="1">
    <source>
        <dbReference type="EMBL" id="CAG9948191.1"/>
    </source>
</evidence>